<keyword evidence="4" id="KW-1003">Cell membrane</keyword>
<evidence type="ECO:0000256" key="3">
    <source>
        <dbReference type="ARBA" id="ARBA00022448"/>
    </source>
</evidence>
<dbReference type="InParanoid" id="C5K7A7"/>
<keyword evidence="8" id="KW-0677">Repeat</keyword>
<dbReference type="Proteomes" id="UP000007800">
    <property type="component" value="Unassembled WGS sequence"/>
</dbReference>
<organism evidence="21">
    <name type="scientific">Perkinsus marinus (strain ATCC 50983 / TXsc)</name>
    <dbReference type="NCBI Taxonomy" id="423536"/>
    <lineage>
        <taxon>Eukaryota</taxon>
        <taxon>Sar</taxon>
        <taxon>Alveolata</taxon>
        <taxon>Perkinsozoa</taxon>
        <taxon>Perkinsea</taxon>
        <taxon>Perkinsida</taxon>
        <taxon>Perkinsidae</taxon>
        <taxon>Perkinsus</taxon>
    </lineage>
</organism>
<evidence type="ECO:0000256" key="13">
    <source>
        <dbReference type="ARBA" id="ARBA00023065"/>
    </source>
</evidence>
<dbReference type="GO" id="GO:0005432">
    <property type="term" value="F:calcium:sodium antiporter activity"/>
    <property type="evidence" value="ECO:0007669"/>
    <property type="project" value="InterPro"/>
</dbReference>
<keyword evidence="9" id="KW-0106">Calcium</keyword>
<evidence type="ECO:0000256" key="18">
    <source>
        <dbReference type="SAM" id="Phobius"/>
    </source>
</evidence>
<keyword evidence="6" id="KW-0479">Metal-binding</keyword>
<feature type="transmembrane region" description="Helical" evidence="18">
    <location>
        <begin position="122"/>
        <end position="143"/>
    </location>
</feature>
<reference evidence="20 21" key="1">
    <citation type="submission" date="2008-07" db="EMBL/GenBank/DDBJ databases">
        <authorList>
            <person name="El-Sayed N."/>
            <person name="Caler E."/>
            <person name="Inman J."/>
            <person name="Amedeo P."/>
            <person name="Hass B."/>
            <person name="Wortman J."/>
        </authorList>
    </citation>
    <scope>NUCLEOTIDE SEQUENCE [LARGE SCALE GENOMIC DNA]</scope>
    <source>
        <strain evidence="21">ATCC 50983 / TXsc</strain>
    </source>
</reference>
<evidence type="ECO:0000256" key="14">
    <source>
        <dbReference type="ARBA" id="ARBA00023136"/>
    </source>
</evidence>
<dbReference type="OrthoDB" id="418484at2759"/>
<dbReference type="GO" id="GO:0007154">
    <property type="term" value="P:cell communication"/>
    <property type="evidence" value="ECO:0007669"/>
    <property type="project" value="InterPro"/>
</dbReference>
<accession>C5K7A7</accession>
<gene>
    <name evidence="20" type="ORF">Pmar_PMAR012422</name>
</gene>
<evidence type="ECO:0000256" key="6">
    <source>
        <dbReference type="ARBA" id="ARBA00022723"/>
    </source>
</evidence>
<feature type="transmembrane region" description="Helical" evidence="18">
    <location>
        <begin position="155"/>
        <end position="178"/>
    </location>
</feature>
<keyword evidence="7" id="KW-0732">Signal</keyword>
<evidence type="ECO:0000256" key="2">
    <source>
        <dbReference type="ARBA" id="ARBA00007489"/>
    </source>
</evidence>
<evidence type="ECO:0000256" key="16">
    <source>
        <dbReference type="ARBA" id="ARBA00023201"/>
    </source>
</evidence>
<dbReference type="Pfam" id="PF03160">
    <property type="entry name" value="Calx-beta"/>
    <property type="match status" value="2"/>
</dbReference>
<keyword evidence="11 18" id="KW-1133">Transmembrane helix</keyword>
<keyword evidence="10" id="KW-0112">Calmodulin-binding</keyword>
<dbReference type="EMBL" id="GG671079">
    <property type="protein sequence ID" value="EER19442.1"/>
    <property type="molecule type" value="Genomic_DNA"/>
</dbReference>
<evidence type="ECO:0000259" key="19">
    <source>
        <dbReference type="SMART" id="SM00237"/>
    </source>
</evidence>
<comment type="similarity">
    <text evidence="2">Belongs to the Ca(2+):cation antiporter (CaCA) (TC 2.A.19) family. SLC8 subfamily.</text>
</comment>
<dbReference type="AlphaFoldDB" id="C5K7A7"/>
<evidence type="ECO:0000256" key="11">
    <source>
        <dbReference type="ARBA" id="ARBA00022989"/>
    </source>
</evidence>
<dbReference type="InterPro" id="IPR003644">
    <property type="entry name" value="Calx_beta"/>
</dbReference>
<comment type="catalytic activity">
    <reaction evidence="17">
        <text>Ca(2+)(in) + 3 Na(+)(out) = Ca(2+)(out) + 3 Na(+)(in)</text>
        <dbReference type="Rhea" id="RHEA:69955"/>
        <dbReference type="ChEBI" id="CHEBI:29101"/>
        <dbReference type="ChEBI" id="CHEBI:29108"/>
    </reaction>
</comment>
<dbReference type="Gene3D" id="2.60.40.2030">
    <property type="match status" value="2"/>
</dbReference>
<keyword evidence="15" id="KW-0325">Glycoprotein</keyword>
<dbReference type="GO" id="GO:0046872">
    <property type="term" value="F:metal ion binding"/>
    <property type="evidence" value="ECO:0007669"/>
    <property type="project" value="UniProtKB-KW"/>
</dbReference>
<feature type="domain" description="Calx-beta" evidence="19">
    <location>
        <begin position="359"/>
        <end position="461"/>
    </location>
</feature>
<dbReference type="SMART" id="SM00237">
    <property type="entry name" value="Calx_beta"/>
    <property type="match status" value="2"/>
</dbReference>
<dbReference type="OMA" id="IAKMGCP"/>
<evidence type="ECO:0000256" key="15">
    <source>
        <dbReference type="ARBA" id="ARBA00023180"/>
    </source>
</evidence>
<evidence type="ECO:0000256" key="17">
    <source>
        <dbReference type="ARBA" id="ARBA00033667"/>
    </source>
</evidence>
<dbReference type="GO" id="GO:0005516">
    <property type="term" value="F:calmodulin binding"/>
    <property type="evidence" value="ECO:0007669"/>
    <property type="project" value="UniProtKB-KW"/>
</dbReference>
<evidence type="ECO:0000256" key="7">
    <source>
        <dbReference type="ARBA" id="ARBA00022729"/>
    </source>
</evidence>
<comment type="subcellular location">
    <subcellularLocation>
        <location evidence="1">Cell membrane</location>
        <topology evidence="1">Multi-pass membrane protein</topology>
    </subcellularLocation>
</comment>
<keyword evidence="14 18" id="KW-0472">Membrane</keyword>
<keyword evidence="3" id="KW-0813">Transport</keyword>
<feature type="transmembrane region" description="Helical" evidence="18">
    <location>
        <begin position="221"/>
        <end position="241"/>
    </location>
</feature>
<dbReference type="GO" id="GO:0005886">
    <property type="term" value="C:plasma membrane"/>
    <property type="evidence" value="ECO:0007669"/>
    <property type="project" value="UniProtKB-SubCell"/>
</dbReference>
<evidence type="ECO:0000313" key="21">
    <source>
        <dbReference type="Proteomes" id="UP000007800"/>
    </source>
</evidence>
<dbReference type="InterPro" id="IPR004837">
    <property type="entry name" value="NaCa_Exmemb"/>
</dbReference>
<dbReference type="Pfam" id="PF01699">
    <property type="entry name" value="Na_Ca_ex"/>
    <property type="match status" value="2"/>
</dbReference>
<keyword evidence="12" id="KW-0915">Sodium</keyword>
<evidence type="ECO:0000313" key="20">
    <source>
        <dbReference type="EMBL" id="EER19442.1"/>
    </source>
</evidence>
<proteinExistence type="inferred from homology"/>
<protein>
    <submittedName>
        <fullName evidence="20">Sodium/calcium exchanger, putative</fullName>
    </submittedName>
</protein>
<evidence type="ECO:0000256" key="8">
    <source>
        <dbReference type="ARBA" id="ARBA00022737"/>
    </source>
</evidence>
<dbReference type="InterPro" id="IPR044880">
    <property type="entry name" value="NCX_ion-bd_dom_sf"/>
</dbReference>
<evidence type="ECO:0000256" key="5">
    <source>
        <dbReference type="ARBA" id="ARBA00022692"/>
    </source>
</evidence>
<dbReference type="GeneID" id="9039703"/>
<name>C5K7A7_PERM5</name>
<dbReference type="PANTHER" id="PTHR11878">
    <property type="entry name" value="SODIUM/CALCIUM EXCHANGER"/>
    <property type="match status" value="1"/>
</dbReference>
<dbReference type="RefSeq" id="XP_002787646.1">
    <property type="nucleotide sequence ID" value="XM_002787600.1"/>
</dbReference>
<feature type="transmembrane region" description="Helical" evidence="18">
    <location>
        <begin position="68"/>
        <end position="93"/>
    </location>
</feature>
<evidence type="ECO:0000256" key="9">
    <source>
        <dbReference type="ARBA" id="ARBA00022837"/>
    </source>
</evidence>
<feature type="transmembrane region" description="Helical" evidence="18">
    <location>
        <begin position="694"/>
        <end position="712"/>
    </location>
</feature>
<feature type="transmembrane region" description="Helical" evidence="18">
    <location>
        <begin position="190"/>
        <end position="209"/>
    </location>
</feature>
<dbReference type="InterPro" id="IPR051171">
    <property type="entry name" value="CaCA"/>
</dbReference>
<keyword evidence="16" id="KW-0739">Sodium transport</keyword>
<keyword evidence="5 18" id="KW-0812">Transmembrane</keyword>
<feature type="transmembrane region" description="Helical" evidence="18">
    <location>
        <begin position="819"/>
        <end position="839"/>
    </location>
</feature>
<evidence type="ECO:0000256" key="12">
    <source>
        <dbReference type="ARBA" id="ARBA00023053"/>
    </source>
</evidence>
<dbReference type="InterPro" id="IPR038081">
    <property type="entry name" value="CalX-like_sf"/>
</dbReference>
<evidence type="ECO:0000256" key="1">
    <source>
        <dbReference type="ARBA" id="ARBA00004651"/>
    </source>
</evidence>
<dbReference type="PRINTS" id="PR01259">
    <property type="entry name" value="NACAEXCHNGR"/>
</dbReference>
<sequence>MIGLSLWGVDSPRSLATPVIEQPIPICEHGGSGLVLEDRLMGYVEGSHPQILPLFGDSEQDWPNGLRVVLYFLGLCWCFVGVAIISDFFMGAIEKITSKKKRARLTIQGETKLVTVRVWNDTVANLTLMALGSSAPEILLSIIELFSQDMYSGHLGPSTIVGSAAFNLLVISAVCIMAIPDGQVRAINDIGVFVVTAGCSIFAYIWLLLVLQVSSPDVVDIWEAVVTLVLFPALVVMAFAADKGMFSIKTNVASAHRDHIVGLEDLSPDELVDLMAEVTRRRRLQERCPSQIRQRHGSSLTDDAVMRIIQAERPPRTTRAQHRIQASRMLTRRSGASKRSSVWNSLPAHLVALKDTVEADEEAVRSESTIPVINFKCSRFAVMEGAGRIVLPLVTSRPLERDVVVRYETLQGTATAGEDYVPVIDGKITIRAGESSSDEVTIAIMDDDIVEEDENFWVRVTHVSEGAVIGKLSVAEVTIIDDDEIGELVLEKEELVVEGDVSPSPWPVVDPSEARLWQEAQVTVLRTKGCSGEVRVLYRTESGNAVAPNDYIHTEGELIMDHNQAAGVIKIPLRSTSTRTPHFRLILSKPSGGAKFCSKTDGGHDSLICTIWIKPKSGISQGRTTVTDLLNVHWGKMSLGATNWREQFNEALWVNGSREEQSEAGVGDWVMHVITFPWKIVFAFCPPLEYADGWLTFFISLSMIGGVTAIIADMASLLGCTMDIPDSVTAITLVALGTSLPDTFASRLAAMQDPYADASIGNVTGSNSVNVFLGLGLPWVIGSLYWSAKGATQEWIARVGLDIYTKYPDGGFVVEAGDLSFSVMIFTICAFLCLTVLVARRAKYGGELGGTKHGKRISAAILTYALEVDVTSNGVALNSNLHLNYRDASDVDRGEY</sequence>
<evidence type="ECO:0000256" key="10">
    <source>
        <dbReference type="ARBA" id="ARBA00022860"/>
    </source>
</evidence>
<dbReference type="Gene3D" id="1.20.1420.30">
    <property type="entry name" value="NCX, central ion-binding region"/>
    <property type="match status" value="2"/>
</dbReference>
<keyword evidence="13" id="KW-0406">Ion transport</keyword>
<feature type="domain" description="Calx-beta" evidence="19">
    <location>
        <begin position="475"/>
        <end position="588"/>
    </location>
</feature>
<dbReference type="PANTHER" id="PTHR11878:SF65">
    <property type="entry name" value="NA_CA-EXCHANGE PROTEIN, ISOFORM G"/>
    <property type="match status" value="1"/>
</dbReference>
<dbReference type="SUPFAM" id="SSF141072">
    <property type="entry name" value="CalX-like"/>
    <property type="match status" value="2"/>
</dbReference>
<evidence type="ECO:0000256" key="4">
    <source>
        <dbReference type="ARBA" id="ARBA00022475"/>
    </source>
</evidence>
<dbReference type="InterPro" id="IPR004836">
    <property type="entry name" value="Na_Ca_Ex"/>
</dbReference>
<keyword evidence="21" id="KW-1185">Reference proteome</keyword>